<gene>
    <name evidence="3" type="primary">pilV</name>
    <name evidence="3" type="ORF">RM531_02380</name>
</gene>
<organism evidence="3 4">
    <name type="scientific">Spectribacter acetivorans</name>
    <dbReference type="NCBI Taxonomy" id="3075603"/>
    <lineage>
        <taxon>Bacteria</taxon>
        <taxon>Pseudomonadati</taxon>
        <taxon>Pseudomonadota</taxon>
        <taxon>Gammaproteobacteria</taxon>
        <taxon>Salinisphaerales</taxon>
        <taxon>Salinisphaeraceae</taxon>
        <taxon>Spectribacter</taxon>
    </lineage>
</organism>
<keyword evidence="1" id="KW-1133">Transmembrane helix</keyword>
<protein>
    <submittedName>
        <fullName evidence="3">Type IV pilus modification protein PilV</fullName>
    </submittedName>
</protein>
<dbReference type="NCBIfam" id="TIGR02532">
    <property type="entry name" value="IV_pilin_GFxxxE"/>
    <property type="match status" value="1"/>
</dbReference>
<evidence type="ECO:0000259" key="2">
    <source>
        <dbReference type="Pfam" id="PF22150"/>
    </source>
</evidence>
<dbReference type="InterPro" id="IPR012902">
    <property type="entry name" value="N_methyl_site"/>
</dbReference>
<keyword evidence="1" id="KW-0812">Transmembrane</keyword>
<sequence length="179" mass="19460">MIRQQGFTLLEALIALVVVSIGLLGLLGLQAVSLSNTHVSATRTTANDAAEDIAERMRSNLAGVDANHYASIDNPSAGKAPGVDCVTNRCSAEQMAAVDAYTWDQSISARLPNGRGQVDCLDNDPADGDACSRKSPHRVTVIWRERNRQVERQNIQDFDACDDAADEIDQRCFQLEFVP</sequence>
<dbReference type="NCBIfam" id="TIGR02523">
    <property type="entry name" value="type_IV_pilV"/>
    <property type="match status" value="1"/>
</dbReference>
<feature type="transmembrane region" description="Helical" evidence="1">
    <location>
        <begin position="12"/>
        <end position="32"/>
    </location>
</feature>
<accession>A0ABU3B650</accession>
<evidence type="ECO:0000313" key="4">
    <source>
        <dbReference type="Proteomes" id="UP001259982"/>
    </source>
</evidence>
<reference evidence="3 4" key="1">
    <citation type="submission" date="2023-09" db="EMBL/GenBank/DDBJ databases">
        <authorList>
            <person name="Rey-Velasco X."/>
        </authorList>
    </citation>
    <scope>NUCLEOTIDE SEQUENCE [LARGE SCALE GENOMIC DNA]</scope>
    <source>
        <strain evidence="3 4">P385</strain>
    </source>
</reference>
<dbReference type="InterPro" id="IPR054402">
    <property type="entry name" value="Tt1218-like_dom"/>
</dbReference>
<evidence type="ECO:0000313" key="3">
    <source>
        <dbReference type="EMBL" id="MDT0617312.1"/>
    </source>
</evidence>
<evidence type="ECO:0000256" key="1">
    <source>
        <dbReference type="SAM" id="Phobius"/>
    </source>
</evidence>
<dbReference type="RefSeq" id="WP_311657007.1">
    <property type="nucleotide sequence ID" value="NZ_JAVRHY010000002.1"/>
</dbReference>
<keyword evidence="4" id="KW-1185">Reference proteome</keyword>
<dbReference type="Proteomes" id="UP001259982">
    <property type="component" value="Unassembled WGS sequence"/>
</dbReference>
<dbReference type="EMBL" id="JAVRHY010000002">
    <property type="protein sequence ID" value="MDT0617312.1"/>
    <property type="molecule type" value="Genomic_DNA"/>
</dbReference>
<dbReference type="Pfam" id="PF07963">
    <property type="entry name" value="N_methyl"/>
    <property type="match status" value="1"/>
</dbReference>
<keyword evidence="1" id="KW-0472">Membrane</keyword>
<comment type="caution">
    <text evidence="3">The sequence shown here is derived from an EMBL/GenBank/DDBJ whole genome shotgun (WGS) entry which is preliminary data.</text>
</comment>
<name>A0ABU3B650_9GAMM</name>
<proteinExistence type="predicted"/>
<dbReference type="InterPro" id="IPR013362">
    <property type="entry name" value="Pilus_4_PilV"/>
</dbReference>
<feature type="domain" description="Type IV pilin Tt1218-like" evidence="2">
    <location>
        <begin position="29"/>
        <end position="100"/>
    </location>
</feature>
<dbReference type="Pfam" id="PF22150">
    <property type="entry name" value="Tt1218-like"/>
    <property type="match status" value="1"/>
</dbReference>
<dbReference type="PROSITE" id="PS00409">
    <property type="entry name" value="PROKAR_NTER_METHYL"/>
    <property type="match status" value="1"/>
</dbReference>